<protein>
    <submittedName>
        <fullName evidence="1">Uncharacterized protein</fullName>
    </submittedName>
</protein>
<organism evidence="1 2">
    <name type="scientific">Octopus vulgaris</name>
    <name type="common">Common octopus</name>
    <dbReference type="NCBI Taxonomy" id="6645"/>
    <lineage>
        <taxon>Eukaryota</taxon>
        <taxon>Metazoa</taxon>
        <taxon>Spiralia</taxon>
        <taxon>Lophotrochozoa</taxon>
        <taxon>Mollusca</taxon>
        <taxon>Cephalopoda</taxon>
        <taxon>Coleoidea</taxon>
        <taxon>Octopodiformes</taxon>
        <taxon>Octopoda</taxon>
        <taxon>Incirrata</taxon>
        <taxon>Octopodidae</taxon>
        <taxon>Octopus</taxon>
    </lineage>
</organism>
<dbReference type="EMBL" id="OX597819">
    <property type="protein sequence ID" value="CAI9724441.1"/>
    <property type="molecule type" value="Genomic_DNA"/>
</dbReference>
<sequence>MLMCTLVPVDLCAYQEDTSDMKDYGNLIRTDITPGKNEKSVDSNPALTFWIVVSSFEIQFAEGRHLLRLASQVTTETKLAQKPGFQPKFSIHVCYSD</sequence>
<gene>
    <name evidence="1" type="ORF">OCTVUL_1B008293</name>
</gene>
<dbReference type="AlphaFoldDB" id="A0AA36AY53"/>
<reference evidence="1" key="1">
    <citation type="submission" date="2023-08" db="EMBL/GenBank/DDBJ databases">
        <authorList>
            <person name="Alioto T."/>
            <person name="Alioto T."/>
            <person name="Gomez Garrido J."/>
        </authorList>
    </citation>
    <scope>NUCLEOTIDE SEQUENCE</scope>
</reference>
<evidence type="ECO:0000313" key="2">
    <source>
        <dbReference type="Proteomes" id="UP001162480"/>
    </source>
</evidence>
<dbReference type="Proteomes" id="UP001162480">
    <property type="component" value="Chromosome 6"/>
</dbReference>
<keyword evidence="2" id="KW-1185">Reference proteome</keyword>
<name>A0AA36AY53_OCTVU</name>
<evidence type="ECO:0000313" key="1">
    <source>
        <dbReference type="EMBL" id="CAI9724441.1"/>
    </source>
</evidence>
<proteinExistence type="predicted"/>
<accession>A0AA36AY53</accession>